<feature type="non-terminal residue" evidence="1">
    <location>
        <position position="1"/>
    </location>
</feature>
<evidence type="ECO:0000313" key="1">
    <source>
        <dbReference type="EMBL" id="KFM73259.1"/>
    </source>
</evidence>
<accession>A0A087U7C0</accession>
<reference evidence="1 2" key="1">
    <citation type="submission" date="2013-11" db="EMBL/GenBank/DDBJ databases">
        <title>Genome sequencing of Stegodyphus mimosarum.</title>
        <authorList>
            <person name="Bechsgaard J."/>
        </authorList>
    </citation>
    <scope>NUCLEOTIDE SEQUENCE [LARGE SCALE GENOMIC DNA]</scope>
</reference>
<sequence length="71" mass="8131">SIVVVCFRCHGCSTSCAVTDEGHIFHILSRFVEAPAECDIRWISVHLAEDLDLFVTGRPVENFLSWDTHWR</sequence>
<dbReference type="AlphaFoldDB" id="A0A087U7C0"/>
<protein>
    <submittedName>
        <fullName evidence="1">Uncharacterized protein</fullName>
    </submittedName>
</protein>
<feature type="non-terminal residue" evidence="1">
    <location>
        <position position="71"/>
    </location>
</feature>
<name>A0A087U7C0_STEMI</name>
<evidence type="ECO:0000313" key="2">
    <source>
        <dbReference type="Proteomes" id="UP000054359"/>
    </source>
</evidence>
<gene>
    <name evidence="1" type="ORF">X975_25658</name>
</gene>
<dbReference type="Proteomes" id="UP000054359">
    <property type="component" value="Unassembled WGS sequence"/>
</dbReference>
<dbReference type="EMBL" id="KK118554">
    <property type="protein sequence ID" value="KFM73259.1"/>
    <property type="molecule type" value="Genomic_DNA"/>
</dbReference>
<proteinExistence type="predicted"/>
<organism evidence="1 2">
    <name type="scientific">Stegodyphus mimosarum</name>
    <name type="common">African social velvet spider</name>
    <dbReference type="NCBI Taxonomy" id="407821"/>
    <lineage>
        <taxon>Eukaryota</taxon>
        <taxon>Metazoa</taxon>
        <taxon>Ecdysozoa</taxon>
        <taxon>Arthropoda</taxon>
        <taxon>Chelicerata</taxon>
        <taxon>Arachnida</taxon>
        <taxon>Araneae</taxon>
        <taxon>Araneomorphae</taxon>
        <taxon>Entelegynae</taxon>
        <taxon>Eresoidea</taxon>
        <taxon>Eresidae</taxon>
        <taxon>Stegodyphus</taxon>
    </lineage>
</organism>
<keyword evidence="2" id="KW-1185">Reference proteome</keyword>